<gene>
    <name evidence="1" type="ORF">F4821DRAFT_223131</name>
</gene>
<reference evidence="1 2" key="1">
    <citation type="journal article" date="2022" name="New Phytol.">
        <title>Ecological generalism drives hyperdiversity of secondary metabolite gene clusters in xylarialean endophytes.</title>
        <authorList>
            <person name="Franco M.E.E."/>
            <person name="Wisecaver J.H."/>
            <person name="Arnold A.E."/>
            <person name="Ju Y.M."/>
            <person name="Slot J.C."/>
            <person name="Ahrendt S."/>
            <person name="Moore L.P."/>
            <person name="Eastman K.E."/>
            <person name="Scott K."/>
            <person name="Konkel Z."/>
            <person name="Mondo S.J."/>
            <person name="Kuo A."/>
            <person name="Hayes R.D."/>
            <person name="Haridas S."/>
            <person name="Andreopoulos B."/>
            <person name="Riley R."/>
            <person name="LaButti K."/>
            <person name="Pangilinan J."/>
            <person name="Lipzen A."/>
            <person name="Amirebrahimi M."/>
            <person name="Yan J."/>
            <person name="Adam C."/>
            <person name="Keymanesh K."/>
            <person name="Ng V."/>
            <person name="Louie K."/>
            <person name="Northen T."/>
            <person name="Drula E."/>
            <person name="Henrissat B."/>
            <person name="Hsieh H.M."/>
            <person name="Youens-Clark K."/>
            <person name="Lutzoni F."/>
            <person name="Miadlikowska J."/>
            <person name="Eastwood D.C."/>
            <person name="Hamelin R.C."/>
            <person name="Grigoriev I.V."/>
            <person name="U'Ren J.M."/>
        </authorList>
    </citation>
    <scope>NUCLEOTIDE SEQUENCE [LARGE SCALE GENOMIC DNA]</scope>
    <source>
        <strain evidence="1 2">ER1909</strain>
    </source>
</reference>
<comment type="caution">
    <text evidence="1">The sequence shown here is derived from an EMBL/GenBank/DDBJ whole genome shotgun (WGS) entry which is preliminary data.</text>
</comment>
<organism evidence="1 2">
    <name type="scientific">Hypoxylon rubiginosum</name>
    <dbReference type="NCBI Taxonomy" id="110542"/>
    <lineage>
        <taxon>Eukaryota</taxon>
        <taxon>Fungi</taxon>
        <taxon>Dikarya</taxon>
        <taxon>Ascomycota</taxon>
        <taxon>Pezizomycotina</taxon>
        <taxon>Sordariomycetes</taxon>
        <taxon>Xylariomycetidae</taxon>
        <taxon>Xylariales</taxon>
        <taxon>Hypoxylaceae</taxon>
        <taxon>Hypoxylon</taxon>
    </lineage>
</organism>
<name>A0ACC0DJ71_9PEZI</name>
<accession>A0ACC0DJ71</accession>
<sequence length="1413" mass="154982">MADPNPSVFFRNTFGPDANMSFEFNNEFELNDVDDVQNPVPNSIQNPTYAPFSFGGFMNYKWPHTPVVGGSKPFPPGSGPATQPQPNGMPSGYPSALTSHRGSSSSASSSRVSGISNSPKTTPSSTDVVMGEDAFAPSAFENDMKHNDSNFMYDTMDPTNLDMHNFFDIEGASGNAPDTGTITSRGPAFKKIKGSPKTQSHSRKISMNGMKTSDSRETSPASNMVISQEASPAAAFYHASTPENHFNEDLRNGNVWSPGVGIQNNGLAPHIGQDPLGHDHPSFPPQMILNQAPPRPRPRLVVHTTPMKSRVETQIPIKLTMHHLPPGIKTLHLPTHTIAKHKLLAKPDSPERSPEMLELYTMLVCTSAMMDPEKRQRAFQRAAAAPLDRQDDDIDDEDRKPQNGGEVRICDGCIGRERKRAARKKNRKPEEEEMWNLYEHERAIVFNTNEVKEWQAVTPGMADPIQARPRDVAVPDDTVTVDVPMRIACYCRHHQEKMGFQVIFTIKDYQDNLIAQKESSSIMITDDHKTHVPVTTPASNASGPATGAMPPNMTNDVKPMDGPMSFHPSHSASDLQGLVQNGAYSFPPAPVSNNLPQGAAITVVPRNSSRQGSPASPPAISSKKRRASGTVKVPSRLTMTKLDTRLEKSQSPSMPSAAQNESAMTSGATSPFSPLMGTHSMGPDPLFHGQQPNLNMGQHFQAGPLTPNSTAEQLILSSNVHSRNRNMSFDAMQMFSAPASAHASRAPSPSRLRNDVQSMQHASMGQNLFNNVAAALNSNRAPQPMIYKIIPGEGPKSGGIEVTILGSGFTNAGLEVWFGEQRAATTTYWGETSLVCLLPPCPVAGVVMVSIRHPRVAPQQQFSGNQQPLFRYVDDDETRLIRTALTVLGLKMNEKVTDLTGFAREVISNPGRSSWGPSFGGNQAPNGSYGNREHELSESVETDLLRILKLIDMDKSPNKARIDLQRSSGQTMLHLACSLGLSRVVTGLLIRGANVGIRDKSGFTPLHMAAMNDQPEIVQHLITRGADPNMRTLSGLIPADVAQSMEVLRVLRRVENHSRSRSSGSIPGSISSRPASSSSLYSMWGQTPMTPTRREESISDGSSSVEDSDDSEDDSSDAANSAGKSNDWLSMRRPDFSPIQHHRDMALRQPTNEDDRPPSPGQSVAALREQFATQWQQWQQSMAMHFQNLPQFQMPHMQMPQMPQMPALPMMPMLPDYQAYLPYSAPVMQRISSFVPNIRGQRPGSADEQSPRDADNKWWDRSFFSAKESPPAYEDIFPQRSLDVKQQSLATAVVESAADKKCAMRFDQQITTEVSEASQSQSQEVPALLEIGRKSNITMEQREHLQRAHAQRLKTGSSDKMLWFVWIPILILILGAMLFNGAPSLLSTVADFYGHCTMFVADMRTAATLTMAA</sequence>
<keyword evidence="2" id="KW-1185">Reference proteome</keyword>
<proteinExistence type="predicted"/>
<protein>
    <submittedName>
        <fullName evidence="1">Uncharacterized protein</fullName>
    </submittedName>
</protein>
<dbReference type="EMBL" id="MU394282">
    <property type="protein sequence ID" value="KAI6092729.1"/>
    <property type="molecule type" value="Genomic_DNA"/>
</dbReference>
<dbReference type="Proteomes" id="UP001497680">
    <property type="component" value="Unassembled WGS sequence"/>
</dbReference>
<evidence type="ECO:0000313" key="2">
    <source>
        <dbReference type="Proteomes" id="UP001497680"/>
    </source>
</evidence>
<evidence type="ECO:0000313" key="1">
    <source>
        <dbReference type="EMBL" id="KAI6092729.1"/>
    </source>
</evidence>